<dbReference type="RefSeq" id="WP_061171510.1">
    <property type="nucleotide sequence ID" value="NZ_FCOA02000035.1"/>
</dbReference>
<evidence type="ECO:0000313" key="2">
    <source>
        <dbReference type="EMBL" id="SAK89894.1"/>
    </source>
</evidence>
<dbReference type="EMBL" id="FCOA02000035">
    <property type="protein sequence ID" value="SAK89894.1"/>
    <property type="molecule type" value="Genomic_DNA"/>
</dbReference>
<keyword evidence="3" id="KW-1185">Reference proteome</keyword>
<evidence type="ECO:0000259" key="1">
    <source>
        <dbReference type="Pfam" id="PF08241"/>
    </source>
</evidence>
<keyword evidence="2" id="KW-0808">Transferase</keyword>
<keyword evidence="2" id="KW-0489">Methyltransferase</keyword>
<reference evidence="2" key="1">
    <citation type="submission" date="2016-01" db="EMBL/GenBank/DDBJ databases">
        <authorList>
            <person name="Peeters C."/>
        </authorList>
    </citation>
    <scope>NUCLEOTIDE SEQUENCE</scope>
    <source>
        <strain evidence="2">LMG 29322</strain>
    </source>
</reference>
<dbReference type="STRING" id="1777140.AWB79_06487"/>
<dbReference type="SUPFAM" id="SSF53335">
    <property type="entry name" value="S-adenosyl-L-methionine-dependent methyltransferases"/>
    <property type="match status" value="1"/>
</dbReference>
<dbReference type="OrthoDB" id="529208at2"/>
<proteinExistence type="predicted"/>
<evidence type="ECO:0000313" key="3">
    <source>
        <dbReference type="Proteomes" id="UP000054851"/>
    </source>
</evidence>
<feature type="domain" description="Methyltransferase type 11" evidence="1">
    <location>
        <begin position="54"/>
        <end position="150"/>
    </location>
</feature>
<organism evidence="2 3">
    <name type="scientific">Caballeronia hypogeia</name>
    <dbReference type="NCBI Taxonomy" id="1777140"/>
    <lineage>
        <taxon>Bacteria</taxon>
        <taxon>Pseudomonadati</taxon>
        <taxon>Pseudomonadota</taxon>
        <taxon>Betaproteobacteria</taxon>
        <taxon>Burkholderiales</taxon>
        <taxon>Burkholderiaceae</taxon>
        <taxon>Caballeronia</taxon>
    </lineage>
</organism>
<dbReference type="GO" id="GO:0008757">
    <property type="term" value="F:S-adenosylmethionine-dependent methyltransferase activity"/>
    <property type="evidence" value="ECO:0007669"/>
    <property type="project" value="InterPro"/>
</dbReference>
<sequence>MDKAEFDSFADEYLSLHARNISASGEGPAYFAEYKIRDIAEEMTLRNQMPERMLDFGAGVGTSVPWVREYLPDAQLTCVDVSERSLEVAKDRFADMARFVHFDGRTLPFEQGDFDLAYAMCVFHHIDHAEHVDLLRELRRVLGPRGTLVIFEHNPYNPLTVRAVNTCEFDVNAKLITAPKMRQACRDAGFTQVRLRYRIFFPHALAALRPLEKYMTHVPLGAQYAVYATCA</sequence>
<dbReference type="InterPro" id="IPR029063">
    <property type="entry name" value="SAM-dependent_MTases_sf"/>
</dbReference>
<dbReference type="AlphaFoldDB" id="A0A158D5D4"/>
<accession>A0A158D5D4</accession>
<gene>
    <name evidence="2" type="ORF">AWB79_06487</name>
</gene>
<dbReference type="Pfam" id="PF08241">
    <property type="entry name" value="Methyltransf_11"/>
    <property type="match status" value="1"/>
</dbReference>
<protein>
    <submittedName>
        <fullName evidence="2">Methyltransferase</fullName>
    </submittedName>
</protein>
<comment type="caution">
    <text evidence="2">The sequence shown here is derived from an EMBL/GenBank/DDBJ whole genome shotgun (WGS) entry which is preliminary data.</text>
</comment>
<dbReference type="Gene3D" id="3.40.50.150">
    <property type="entry name" value="Vaccinia Virus protein VP39"/>
    <property type="match status" value="1"/>
</dbReference>
<dbReference type="CDD" id="cd02440">
    <property type="entry name" value="AdoMet_MTases"/>
    <property type="match status" value="1"/>
</dbReference>
<name>A0A158D5D4_9BURK</name>
<dbReference type="Proteomes" id="UP000054851">
    <property type="component" value="Unassembled WGS sequence"/>
</dbReference>
<dbReference type="InterPro" id="IPR013216">
    <property type="entry name" value="Methyltransf_11"/>
</dbReference>
<dbReference type="GO" id="GO:0032259">
    <property type="term" value="P:methylation"/>
    <property type="evidence" value="ECO:0007669"/>
    <property type="project" value="UniProtKB-KW"/>
</dbReference>
<dbReference type="PANTHER" id="PTHR43591">
    <property type="entry name" value="METHYLTRANSFERASE"/>
    <property type="match status" value="1"/>
</dbReference>